<accession>A0A1H3PWD9</accession>
<evidence type="ECO:0000313" key="2">
    <source>
        <dbReference type="Proteomes" id="UP000198935"/>
    </source>
</evidence>
<protein>
    <recommendedName>
        <fullName evidence="3">Reverse transcriptase (RNA-dependent DNA polymerase)</fullName>
    </recommendedName>
</protein>
<evidence type="ECO:0008006" key="3">
    <source>
        <dbReference type="Google" id="ProtNLM"/>
    </source>
</evidence>
<keyword evidence="2" id="KW-1185">Reference proteome</keyword>
<name>A0A1H3PWD9_9BACI</name>
<reference evidence="2" key="1">
    <citation type="submission" date="2016-10" db="EMBL/GenBank/DDBJ databases">
        <authorList>
            <person name="Varghese N."/>
            <person name="Submissions S."/>
        </authorList>
    </citation>
    <scope>NUCLEOTIDE SEQUENCE [LARGE SCALE GENOMIC DNA]</scope>
    <source>
        <strain evidence="2">SP</strain>
    </source>
</reference>
<dbReference type="EMBL" id="FNPI01000005">
    <property type="protein sequence ID" value="SDZ05632.1"/>
    <property type="molecule type" value="Genomic_DNA"/>
</dbReference>
<gene>
    <name evidence="1" type="ORF">SAMN05421736_105253</name>
</gene>
<sequence length="125" mass="14785">MVLTEQKLSRYLENRHRVIMKRKIGYVVHVDMQGFFNHIDHEWLMKFIELRIGSGYKVLTSYLLLSPSQAFFFGKGEVLTYGGASRGEMMSAAFANVYLHYYRRNSRPKQNRKRFQNKSCGKYMS</sequence>
<dbReference type="AlphaFoldDB" id="A0A1H3PWD9"/>
<organism evidence="1 2">
    <name type="scientific">Evansella caseinilytica</name>
    <dbReference type="NCBI Taxonomy" id="1503961"/>
    <lineage>
        <taxon>Bacteria</taxon>
        <taxon>Bacillati</taxon>
        <taxon>Bacillota</taxon>
        <taxon>Bacilli</taxon>
        <taxon>Bacillales</taxon>
        <taxon>Bacillaceae</taxon>
        <taxon>Evansella</taxon>
    </lineage>
</organism>
<proteinExistence type="predicted"/>
<dbReference type="Proteomes" id="UP000198935">
    <property type="component" value="Unassembled WGS sequence"/>
</dbReference>
<dbReference type="STRING" id="1503961.SAMN05421736_105253"/>
<evidence type="ECO:0000313" key="1">
    <source>
        <dbReference type="EMBL" id="SDZ05632.1"/>
    </source>
</evidence>